<keyword evidence="3 10" id="KW-0808">Transferase</keyword>
<keyword evidence="5 7" id="KW-1133">Transmembrane helix</keyword>
<feature type="domain" description="Type II secretion system protein GspE N-terminal" evidence="8">
    <location>
        <begin position="59"/>
        <end position="141"/>
    </location>
</feature>
<evidence type="ECO:0000313" key="10">
    <source>
        <dbReference type="EMBL" id="EXG79906.1"/>
    </source>
</evidence>
<dbReference type="Gene3D" id="3.90.550.10">
    <property type="entry name" value="Spore Coat Polysaccharide Biosynthesis Protein SpsA, Chain A"/>
    <property type="match status" value="1"/>
</dbReference>
<sequence length="628" mass="68581">MQETPIGELLVGAGHLTPEQLDWALTTQRRTGSRLGAILVATGLVRRQVLYRLLADRWDAPFVDVAGSSLDPTLLGRVTPEALAEEGWIPTRRGPDGAPVVATVERPTPAIKSRIEKALGEPVHLGVTTEGDLIQGLHRGYEEIIADQASLGLWRRDAAQSARTVLFPSQKVLGGALLALIAGAAVAAPTATVAALMAGLSLALLAGVAFKFAVCMVGARHERFETVSDDDVRALSDENLPMYTVLVPVYREANVVKDLLANLGDLDWPKERLEVLLLLEADDTETIEAARAADPPATFTFVVVPDDLPKTKPKACNVGLYLARGDFLVIYDAEDRPDPDQLKKALIAFRRGGDDLVCVQAALNYWNAEENWLTRMFTLEYSFWFDYMLPGLERLRLPIPLGGTSNHFRVDALRELGGWDPFNVTEDADLGIRAAALGKTVGVVNSTTYEEANRAEGNWIRQRSRWIKGYLQTLLVHARRPRALVRHAGLRQVSAFLLLIGGTPATFLATPPLYLLFLASMVLSPTTLAGLFPGWVLWISLVNLLLGNGLMIYVSMMGAFKRGRYALVLWALVNPVYWLLHSIASYKAVWQLITKPHYWEKTLHGLSTVAPGGAGAGVTGLEKQPVAG</sequence>
<comment type="subcellular location">
    <subcellularLocation>
        <location evidence="1">Membrane</location>
        <topology evidence="1">Multi-pass membrane protein</topology>
    </subcellularLocation>
</comment>
<dbReference type="HOGENOM" id="CLU_020629_0_0_11"/>
<feature type="transmembrane region" description="Helical" evidence="7">
    <location>
        <begin position="496"/>
        <end position="523"/>
    </location>
</feature>
<feature type="transmembrane region" description="Helical" evidence="7">
    <location>
        <begin position="566"/>
        <end position="586"/>
    </location>
</feature>
<evidence type="ECO:0000256" key="4">
    <source>
        <dbReference type="ARBA" id="ARBA00022692"/>
    </source>
</evidence>
<feature type="transmembrane region" description="Helical" evidence="7">
    <location>
        <begin position="194"/>
        <end position="214"/>
    </location>
</feature>
<organism evidence="10 11">
    <name type="scientific">Cryptosporangium arvum DSM 44712</name>
    <dbReference type="NCBI Taxonomy" id="927661"/>
    <lineage>
        <taxon>Bacteria</taxon>
        <taxon>Bacillati</taxon>
        <taxon>Actinomycetota</taxon>
        <taxon>Actinomycetes</taxon>
        <taxon>Cryptosporangiales</taxon>
        <taxon>Cryptosporangiaceae</taxon>
        <taxon>Cryptosporangium</taxon>
    </lineage>
</organism>
<keyword evidence="2" id="KW-0328">Glycosyltransferase</keyword>
<dbReference type="PANTHER" id="PTHR43867:SF2">
    <property type="entry name" value="CELLULOSE SYNTHASE CATALYTIC SUBUNIT A [UDP-FORMING]"/>
    <property type="match status" value="1"/>
</dbReference>
<proteinExistence type="predicted"/>
<dbReference type="SUPFAM" id="SSF53448">
    <property type="entry name" value="Nucleotide-diphospho-sugar transferases"/>
    <property type="match status" value="1"/>
</dbReference>
<name>A0A011ACX5_9ACTN</name>
<dbReference type="CDD" id="cd06427">
    <property type="entry name" value="CESA_like_2"/>
    <property type="match status" value="1"/>
</dbReference>
<evidence type="ECO:0000256" key="1">
    <source>
        <dbReference type="ARBA" id="ARBA00004141"/>
    </source>
</evidence>
<reference evidence="10 11" key="1">
    <citation type="submission" date="2013-07" db="EMBL/GenBank/DDBJ databases">
        <authorList>
            <consortium name="DOE Joint Genome Institute"/>
            <person name="Eisen J."/>
            <person name="Huntemann M."/>
            <person name="Han J."/>
            <person name="Chen A."/>
            <person name="Kyrpides N."/>
            <person name="Mavromatis K."/>
            <person name="Markowitz V."/>
            <person name="Palaniappan K."/>
            <person name="Ivanova N."/>
            <person name="Schaumberg A."/>
            <person name="Pati A."/>
            <person name="Liolios K."/>
            <person name="Nordberg H.P."/>
            <person name="Cantor M.N."/>
            <person name="Hua S.X."/>
            <person name="Woyke T."/>
        </authorList>
    </citation>
    <scope>NUCLEOTIDE SEQUENCE [LARGE SCALE GENOMIC DNA]</scope>
    <source>
        <strain evidence="10 11">DSM 44712</strain>
    </source>
</reference>
<comment type="caution">
    <text evidence="10">The sequence shown here is derived from an EMBL/GenBank/DDBJ whole genome shotgun (WGS) entry which is preliminary data.</text>
</comment>
<feature type="transmembrane region" description="Helical" evidence="7">
    <location>
        <begin position="535"/>
        <end position="554"/>
    </location>
</feature>
<evidence type="ECO:0000259" key="8">
    <source>
        <dbReference type="Pfam" id="PF05157"/>
    </source>
</evidence>
<evidence type="ECO:0000259" key="9">
    <source>
        <dbReference type="Pfam" id="PF13632"/>
    </source>
</evidence>
<dbReference type="GO" id="GO:0016757">
    <property type="term" value="F:glycosyltransferase activity"/>
    <property type="evidence" value="ECO:0007669"/>
    <property type="project" value="UniProtKB-KW"/>
</dbReference>
<dbReference type="OrthoDB" id="7431422at2"/>
<dbReference type="InterPro" id="IPR037257">
    <property type="entry name" value="T2SS_E_N_sf"/>
</dbReference>
<dbReference type="InterPro" id="IPR050321">
    <property type="entry name" value="Glycosyltr_2/OpgH_subfam"/>
</dbReference>
<dbReference type="RefSeq" id="WP_051569744.1">
    <property type="nucleotide sequence ID" value="NZ_KK073874.1"/>
</dbReference>
<evidence type="ECO:0000256" key="5">
    <source>
        <dbReference type="ARBA" id="ARBA00022989"/>
    </source>
</evidence>
<keyword evidence="11" id="KW-1185">Reference proteome</keyword>
<dbReference type="InterPro" id="IPR001173">
    <property type="entry name" value="Glyco_trans_2-like"/>
</dbReference>
<dbReference type="SUPFAM" id="SSF160246">
    <property type="entry name" value="EspE N-terminal domain-like"/>
    <property type="match status" value="1"/>
</dbReference>
<dbReference type="PANTHER" id="PTHR43867">
    <property type="entry name" value="CELLULOSE SYNTHASE CATALYTIC SUBUNIT A [UDP-FORMING]"/>
    <property type="match status" value="1"/>
</dbReference>
<dbReference type="InterPro" id="IPR007831">
    <property type="entry name" value="T2SS_GspE_N"/>
</dbReference>
<evidence type="ECO:0000256" key="3">
    <source>
        <dbReference type="ARBA" id="ARBA00022679"/>
    </source>
</evidence>
<accession>A0A011ACX5</accession>
<evidence type="ECO:0000313" key="11">
    <source>
        <dbReference type="Proteomes" id="UP000021053"/>
    </source>
</evidence>
<evidence type="ECO:0000256" key="2">
    <source>
        <dbReference type="ARBA" id="ARBA00022676"/>
    </source>
</evidence>
<dbReference type="EMBL" id="JFBT01000001">
    <property type="protein sequence ID" value="EXG79906.1"/>
    <property type="molecule type" value="Genomic_DNA"/>
</dbReference>
<dbReference type="Pfam" id="PF05157">
    <property type="entry name" value="MshEN"/>
    <property type="match status" value="1"/>
</dbReference>
<dbReference type="GO" id="GO:0016020">
    <property type="term" value="C:membrane"/>
    <property type="evidence" value="ECO:0007669"/>
    <property type="project" value="UniProtKB-SubCell"/>
</dbReference>
<evidence type="ECO:0000256" key="6">
    <source>
        <dbReference type="ARBA" id="ARBA00023136"/>
    </source>
</evidence>
<feature type="transmembrane region" description="Helical" evidence="7">
    <location>
        <begin position="172"/>
        <end position="188"/>
    </location>
</feature>
<dbReference type="InterPro" id="IPR029044">
    <property type="entry name" value="Nucleotide-diphossugar_trans"/>
</dbReference>
<feature type="domain" description="Glycosyltransferase 2-like" evidence="9">
    <location>
        <begin position="329"/>
        <end position="531"/>
    </location>
</feature>
<dbReference type="Pfam" id="PF13632">
    <property type="entry name" value="Glyco_trans_2_3"/>
    <property type="match status" value="1"/>
</dbReference>
<dbReference type="PATRIC" id="fig|927661.3.peg.942"/>
<evidence type="ECO:0000256" key="7">
    <source>
        <dbReference type="SAM" id="Phobius"/>
    </source>
</evidence>
<protein>
    <submittedName>
        <fullName evidence="10">Glycosyl transferase</fullName>
    </submittedName>
</protein>
<keyword evidence="6 7" id="KW-0472">Membrane</keyword>
<keyword evidence="4 7" id="KW-0812">Transmembrane</keyword>
<gene>
    <name evidence="10" type="ORF">CryarDRAFT_0958</name>
</gene>
<dbReference type="Proteomes" id="UP000021053">
    <property type="component" value="Unassembled WGS sequence"/>
</dbReference>
<dbReference type="AlphaFoldDB" id="A0A011ACX5"/>